<evidence type="ECO:0000256" key="5">
    <source>
        <dbReference type="ARBA" id="ARBA00022927"/>
    </source>
</evidence>
<evidence type="ECO:0000256" key="1">
    <source>
        <dbReference type="ARBA" id="ARBA00004637"/>
    </source>
</evidence>
<dbReference type="InterPro" id="IPR036869">
    <property type="entry name" value="J_dom_sf"/>
</dbReference>
<reference evidence="9 10" key="1">
    <citation type="submission" date="2022-11" db="EMBL/GenBank/DDBJ databases">
        <title>Whole genome sequence of Eschrichtius robustus ER-17-0199.</title>
        <authorList>
            <person name="Bruniche-Olsen A."/>
            <person name="Black A.N."/>
            <person name="Fields C.J."/>
            <person name="Walden K."/>
            <person name="Dewoody J.A."/>
        </authorList>
    </citation>
    <scope>NUCLEOTIDE SEQUENCE [LARGE SCALE GENOMIC DNA]</scope>
    <source>
        <strain evidence="9">ER-17-0199</strain>
        <tissue evidence="9">Blubber</tissue>
    </source>
</reference>
<keyword evidence="5" id="KW-0653">Protein transport</keyword>
<evidence type="ECO:0000256" key="6">
    <source>
        <dbReference type="ARBA" id="ARBA00023010"/>
    </source>
</evidence>
<organism evidence="9 10">
    <name type="scientific">Eschrichtius robustus</name>
    <name type="common">California gray whale</name>
    <name type="synonym">Eschrichtius gibbosus</name>
    <dbReference type="NCBI Taxonomy" id="9764"/>
    <lineage>
        <taxon>Eukaryota</taxon>
        <taxon>Metazoa</taxon>
        <taxon>Chordata</taxon>
        <taxon>Craniata</taxon>
        <taxon>Vertebrata</taxon>
        <taxon>Euteleostomi</taxon>
        <taxon>Mammalia</taxon>
        <taxon>Eutheria</taxon>
        <taxon>Laurasiatheria</taxon>
        <taxon>Artiodactyla</taxon>
        <taxon>Whippomorpha</taxon>
        <taxon>Cetacea</taxon>
        <taxon>Mysticeti</taxon>
        <taxon>Eschrichtiidae</taxon>
        <taxon>Eschrichtius</taxon>
    </lineage>
</organism>
<gene>
    <name evidence="9" type="ORF">J1605_012879</name>
</gene>
<accession>A0AB34GGE4</accession>
<dbReference type="GO" id="GO:0005744">
    <property type="term" value="C:TIM23 mitochondrial import inner membrane translocase complex"/>
    <property type="evidence" value="ECO:0007669"/>
    <property type="project" value="InterPro"/>
</dbReference>
<evidence type="ECO:0000256" key="4">
    <source>
        <dbReference type="ARBA" id="ARBA00022792"/>
    </source>
</evidence>
<proteinExistence type="inferred from homology"/>
<dbReference type="PANTHER" id="PTHR12388:SF0">
    <property type="entry name" value="MITOCHONDRIAL IMPORT INNER MEMBRANE TRANSLOCASE SUBUNIT TIM16"/>
    <property type="match status" value="1"/>
</dbReference>
<evidence type="ECO:0000256" key="2">
    <source>
        <dbReference type="ARBA" id="ARBA00008817"/>
    </source>
</evidence>
<dbReference type="Gene3D" id="1.10.287.110">
    <property type="entry name" value="DnaJ domain"/>
    <property type="match status" value="1"/>
</dbReference>
<keyword evidence="10" id="KW-1185">Reference proteome</keyword>
<dbReference type="PANTHER" id="PTHR12388">
    <property type="entry name" value="MITOCHONDRIA ASSOCIATED GRANULOCYTE MACROPHAGE CSF SIGNALING MOLECULE"/>
    <property type="match status" value="1"/>
</dbReference>
<evidence type="ECO:0000313" key="9">
    <source>
        <dbReference type="EMBL" id="KAJ8779028.1"/>
    </source>
</evidence>
<evidence type="ECO:0000256" key="3">
    <source>
        <dbReference type="ARBA" id="ARBA00022448"/>
    </source>
</evidence>
<keyword evidence="7" id="KW-0496">Mitochondrion</keyword>
<comment type="similarity">
    <text evidence="2">Belongs to the TIM16/PAM16 family.</text>
</comment>
<evidence type="ECO:0000256" key="7">
    <source>
        <dbReference type="ARBA" id="ARBA00023128"/>
    </source>
</evidence>
<protein>
    <submittedName>
        <fullName evidence="9">Uncharacterized protein</fullName>
    </submittedName>
</protein>
<keyword evidence="4" id="KW-0999">Mitochondrion inner membrane</keyword>
<comment type="caution">
    <text evidence="9">The sequence shown here is derived from an EMBL/GenBank/DDBJ whole genome shotgun (WGS) entry which is preliminary data.</text>
</comment>
<dbReference type="GO" id="GO:0030150">
    <property type="term" value="P:protein import into mitochondrial matrix"/>
    <property type="evidence" value="ECO:0007669"/>
    <property type="project" value="InterPro"/>
</dbReference>
<dbReference type="InterPro" id="IPR005341">
    <property type="entry name" value="Tim16"/>
</dbReference>
<keyword evidence="6" id="KW-0811">Translocation</keyword>
<name>A0AB34GGE4_ESCRO</name>
<keyword evidence="3" id="KW-0813">Transport</keyword>
<comment type="subcellular location">
    <subcellularLocation>
        <location evidence="1">Mitochondrion inner membrane</location>
        <topology evidence="1">Peripheral membrane protein</topology>
    </subcellularLocation>
</comment>
<sequence length="79" mass="8427">MAKHLAQVTVMGTQVTGRASALGRAADQPAAVSSLSGLSLKEPQQILSVSKLSPEEMQKNYKHLCKVNDQPVGGSFYLQ</sequence>
<dbReference type="EMBL" id="JAIQCJ010002232">
    <property type="protein sequence ID" value="KAJ8779028.1"/>
    <property type="molecule type" value="Genomic_DNA"/>
</dbReference>
<keyword evidence="8" id="KW-0472">Membrane</keyword>
<dbReference type="Pfam" id="PF03656">
    <property type="entry name" value="Pam16"/>
    <property type="match status" value="1"/>
</dbReference>
<dbReference type="Proteomes" id="UP001159641">
    <property type="component" value="Unassembled WGS sequence"/>
</dbReference>
<dbReference type="AlphaFoldDB" id="A0AB34GGE4"/>
<evidence type="ECO:0000256" key="8">
    <source>
        <dbReference type="ARBA" id="ARBA00023136"/>
    </source>
</evidence>
<evidence type="ECO:0000313" key="10">
    <source>
        <dbReference type="Proteomes" id="UP001159641"/>
    </source>
</evidence>